<reference evidence="1" key="1">
    <citation type="submission" date="2022-06" db="EMBL/GenBank/DDBJ databases">
        <title>Aeoliella straminimaris, a novel planctomycete from sediments.</title>
        <authorList>
            <person name="Vitorino I.R."/>
            <person name="Lage O.M."/>
        </authorList>
    </citation>
    <scope>NUCLEOTIDE SEQUENCE</scope>
    <source>
        <strain evidence="1">ICT_H6.2</strain>
    </source>
</reference>
<dbReference type="AlphaFoldDB" id="A0A9X2FD73"/>
<keyword evidence="2" id="KW-1185">Reference proteome</keyword>
<dbReference type="RefSeq" id="WP_252852240.1">
    <property type="nucleotide sequence ID" value="NZ_JAMXLR010000036.1"/>
</dbReference>
<dbReference type="Gene3D" id="2.115.10.20">
    <property type="entry name" value="Glycosyl hydrolase domain, family 43"/>
    <property type="match status" value="2"/>
</dbReference>
<dbReference type="InterPro" id="IPR023296">
    <property type="entry name" value="Glyco_hydro_beta-prop_sf"/>
</dbReference>
<evidence type="ECO:0000313" key="1">
    <source>
        <dbReference type="EMBL" id="MCO6044134.1"/>
    </source>
</evidence>
<evidence type="ECO:0000313" key="2">
    <source>
        <dbReference type="Proteomes" id="UP001155241"/>
    </source>
</evidence>
<proteinExistence type="predicted"/>
<name>A0A9X2FD73_9BACT</name>
<dbReference type="SUPFAM" id="SSF75005">
    <property type="entry name" value="Arabinanase/levansucrase/invertase"/>
    <property type="match status" value="1"/>
</dbReference>
<gene>
    <name evidence="1" type="ORF">NG895_09460</name>
</gene>
<dbReference type="Proteomes" id="UP001155241">
    <property type="component" value="Unassembled WGS sequence"/>
</dbReference>
<protein>
    <submittedName>
        <fullName evidence="1">Uncharacterized protein</fullName>
    </submittedName>
</protein>
<accession>A0A9X2FD73</accession>
<dbReference type="EMBL" id="JAMXLR010000036">
    <property type="protein sequence ID" value="MCO6044134.1"/>
    <property type="molecule type" value="Genomic_DNA"/>
</dbReference>
<sequence>MNRLFVADLSRLLAGTGLLAFVVLLSQNTAANESHSQRGHSLLLDDRIVKRVENAQLTLGHVTKHPANPLMVEDRPWEKRFDNLYANVLFDRDVGHYRCWYGPFIVDHSARSKSQQDRQTPYRPPSDRQSGLCYAISKDGLVWEKPLLGLVEYKGSKENNIIARGPHGVGVFRDPHSSSPDHLFKQFFKLDEISVAFSADGLHWSDYVDCPEIGARGDTHNNSFWAPTLSKYVGITREKNAEFGRLVARTESDDFIHWSPAEVVLHGNDHNLQTYAMPTFYHGGVYLGLLMIHDQQQDRVWTELAWSPDTKQWHRICPGVPLIPNSDREGDYDWGCVYAAATPVIREDEIRIYYGGSDGLHFGWRCGSLNLATLRPDGFAGYTQVSEQKPAIVTTTPIRTTGRLLALNADVSPSGFVEVAAIDAAGNKIAQCRLTKSTTGEMSVLDVPTDAGMYRLRFEFSNATVYSFRLRERTVRR</sequence>
<comment type="caution">
    <text evidence="1">The sequence shown here is derived from an EMBL/GenBank/DDBJ whole genome shotgun (WGS) entry which is preliminary data.</text>
</comment>
<organism evidence="1 2">
    <name type="scientific">Aeoliella straminimaris</name>
    <dbReference type="NCBI Taxonomy" id="2954799"/>
    <lineage>
        <taxon>Bacteria</taxon>
        <taxon>Pseudomonadati</taxon>
        <taxon>Planctomycetota</taxon>
        <taxon>Planctomycetia</taxon>
        <taxon>Pirellulales</taxon>
        <taxon>Lacipirellulaceae</taxon>
        <taxon>Aeoliella</taxon>
    </lineage>
</organism>